<dbReference type="SUPFAM" id="SSF118010">
    <property type="entry name" value="TM1457-like"/>
    <property type="match status" value="1"/>
</dbReference>
<dbReference type="PANTHER" id="PTHR39178:SF1">
    <property type="entry name" value="RIBOSOMAL-PROCESSING CYSTEINE PROTEASE PRP"/>
    <property type="match status" value="1"/>
</dbReference>
<dbReference type="GO" id="GO:0042254">
    <property type="term" value="P:ribosome biogenesis"/>
    <property type="evidence" value="ECO:0007669"/>
    <property type="project" value="UniProtKB-KW"/>
</dbReference>
<evidence type="ECO:0000256" key="5">
    <source>
        <dbReference type="ARBA" id="ARBA00044503"/>
    </source>
</evidence>
<proteinExistence type="inferred from homology"/>
<keyword evidence="8" id="KW-1185">Reference proteome</keyword>
<keyword evidence="2 7" id="KW-0645">Protease</keyword>
<dbReference type="AlphaFoldDB" id="A0A8J7HBD8"/>
<dbReference type="Proteomes" id="UP000623269">
    <property type="component" value="Unassembled WGS sequence"/>
</dbReference>
<evidence type="ECO:0000313" key="8">
    <source>
        <dbReference type="Proteomes" id="UP000623269"/>
    </source>
</evidence>
<dbReference type="GO" id="GO:0008234">
    <property type="term" value="F:cysteine-type peptidase activity"/>
    <property type="evidence" value="ECO:0007669"/>
    <property type="project" value="UniProtKB-KW"/>
</dbReference>
<comment type="caution">
    <text evidence="7">The sequence shown here is derived from an EMBL/GenBank/DDBJ whole genome shotgun (WGS) entry which is preliminary data.</text>
</comment>
<organism evidence="7 8">
    <name type="scientific">Mobilitalea sibirica</name>
    <dbReference type="NCBI Taxonomy" id="1462919"/>
    <lineage>
        <taxon>Bacteria</taxon>
        <taxon>Bacillati</taxon>
        <taxon>Bacillota</taxon>
        <taxon>Clostridia</taxon>
        <taxon>Lachnospirales</taxon>
        <taxon>Lachnospiraceae</taxon>
        <taxon>Mobilitalea</taxon>
    </lineage>
</organism>
<protein>
    <recommendedName>
        <fullName evidence="6">Ribosomal processing cysteine protease Prp</fullName>
    </recommendedName>
</protein>
<dbReference type="RefSeq" id="WP_197661197.1">
    <property type="nucleotide sequence ID" value="NZ_JAEAGR010000007.1"/>
</dbReference>
<dbReference type="InterPro" id="IPR036764">
    <property type="entry name" value="Peptidase_Prp_sf"/>
</dbReference>
<dbReference type="EMBL" id="JAEAGR010000007">
    <property type="protein sequence ID" value="MBH1940976.1"/>
    <property type="molecule type" value="Genomic_DNA"/>
</dbReference>
<dbReference type="GO" id="GO:0006508">
    <property type="term" value="P:proteolysis"/>
    <property type="evidence" value="ECO:0007669"/>
    <property type="project" value="UniProtKB-KW"/>
</dbReference>
<accession>A0A8J7HBD8</accession>
<evidence type="ECO:0000313" key="7">
    <source>
        <dbReference type="EMBL" id="MBH1940976.1"/>
    </source>
</evidence>
<evidence type="ECO:0000256" key="3">
    <source>
        <dbReference type="ARBA" id="ARBA00022801"/>
    </source>
</evidence>
<evidence type="ECO:0000256" key="6">
    <source>
        <dbReference type="ARBA" id="ARBA00044538"/>
    </source>
</evidence>
<gene>
    <name evidence="7" type="ORF">I5677_08745</name>
</gene>
<dbReference type="InterPro" id="IPR007422">
    <property type="entry name" value="Peptidase_Prp"/>
</dbReference>
<evidence type="ECO:0000256" key="4">
    <source>
        <dbReference type="ARBA" id="ARBA00022807"/>
    </source>
</evidence>
<dbReference type="PANTHER" id="PTHR39178">
    <property type="entry name" value="HYPOTHETICAL RIBOSOME-ASSOCIATED PROTEIN"/>
    <property type="match status" value="1"/>
</dbReference>
<name>A0A8J7HBD8_9FIRM</name>
<evidence type="ECO:0000256" key="1">
    <source>
        <dbReference type="ARBA" id="ARBA00022517"/>
    </source>
</evidence>
<reference evidence="7" key="1">
    <citation type="submission" date="2020-12" db="EMBL/GenBank/DDBJ databases">
        <title>M. sibirica DSM 26468T genome.</title>
        <authorList>
            <person name="Thieme N."/>
            <person name="Rettenmaier R."/>
            <person name="Zverlov V."/>
            <person name="Liebl W."/>
        </authorList>
    </citation>
    <scope>NUCLEOTIDE SEQUENCE</scope>
    <source>
        <strain evidence="7">DSM 26468</strain>
    </source>
</reference>
<dbReference type="Pfam" id="PF04327">
    <property type="entry name" value="Peptidase_Prp"/>
    <property type="match status" value="1"/>
</dbReference>
<dbReference type="Gene3D" id="3.30.70.1490">
    <property type="entry name" value="Cysteine protease Prp"/>
    <property type="match status" value="1"/>
</dbReference>
<dbReference type="CDD" id="cd16332">
    <property type="entry name" value="Prp-like"/>
    <property type="match status" value="1"/>
</dbReference>
<keyword evidence="1" id="KW-0690">Ribosome biogenesis</keyword>
<evidence type="ECO:0000256" key="2">
    <source>
        <dbReference type="ARBA" id="ARBA00022670"/>
    </source>
</evidence>
<sequence>MIQVSIYKNADNLITGFILSGHADYSEYGSDIVCSAVSALVINTINSVENFTSDRFHLEQDEKKGFIEFRVIEPMSSNTNLLLNSLALGLQGIQEEYTDQYIKLTQVKSQ</sequence>
<keyword evidence="3" id="KW-0378">Hydrolase</keyword>
<keyword evidence="4" id="KW-0788">Thiol protease</keyword>
<comment type="similarity">
    <text evidence="5">Belongs to the Prp family.</text>
</comment>